<evidence type="ECO:0000256" key="1">
    <source>
        <dbReference type="ARBA" id="ARBA00022679"/>
    </source>
</evidence>
<sequence length="283" mass="32718">MKVNPFHLLLWTFRRNENDVVSLYNTLSPMMQLITDNNMLNFGYWEDENITPDQAQNKLCDLVGRTAELDTASTLLDVGSGLSSPAIEWSTKYPSTKISCINTNFQQLKFGKEYAKEKISNLIHQINSTSTLLPFSENSIERIIALESAQHFKPFSEFISESHRVLKDDGILTFAIPVMKKKSNPKNLGILTFTWSSEHYHENFIINATKEKFDIVEKLEIGSHVFEPLTNYYLKNREKLRNILLTQYPSYVEKILCNSLLKMKNASEEKLIEYFVIKCLKNN</sequence>
<dbReference type="GO" id="GO:0008757">
    <property type="term" value="F:S-adenosylmethionine-dependent methyltransferase activity"/>
    <property type="evidence" value="ECO:0007669"/>
    <property type="project" value="InterPro"/>
</dbReference>
<organism evidence="3">
    <name type="scientific">marine metagenome</name>
    <dbReference type="NCBI Taxonomy" id="408172"/>
    <lineage>
        <taxon>unclassified sequences</taxon>
        <taxon>metagenomes</taxon>
        <taxon>ecological metagenomes</taxon>
    </lineage>
</organism>
<dbReference type="SUPFAM" id="SSF53335">
    <property type="entry name" value="S-adenosyl-L-methionine-dependent methyltransferases"/>
    <property type="match status" value="1"/>
</dbReference>
<dbReference type="InterPro" id="IPR050447">
    <property type="entry name" value="Erg6_SMT_methyltransf"/>
</dbReference>
<proteinExistence type="predicted"/>
<gene>
    <name evidence="3" type="ORF">METZ01_LOCUS182309</name>
</gene>
<protein>
    <recommendedName>
        <fullName evidence="2">Methyltransferase type 11 domain-containing protein</fullName>
    </recommendedName>
</protein>
<dbReference type="InterPro" id="IPR029063">
    <property type="entry name" value="SAM-dependent_MTases_sf"/>
</dbReference>
<reference evidence="3" key="1">
    <citation type="submission" date="2018-05" db="EMBL/GenBank/DDBJ databases">
        <authorList>
            <person name="Lanie J.A."/>
            <person name="Ng W.-L."/>
            <person name="Kazmierczak K.M."/>
            <person name="Andrzejewski T.M."/>
            <person name="Davidsen T.M."/>
            <person name="Wayne K.J."/>
            <person name="Tettelin H."/>
            <person name="Glass J.I."/>
            <person name="Rusch D."/>
            <person name="Podicherti R."/>
            <person name="Tsui H.-C.T."/>
            <person name="Winkler M.E."/>
        </authorList>
    </citation>
    <scope>NUCLEOTIDE SEQUENCE</scope>
</reference>
<dbReference type="Pfam" id="PF08241">
    <property type="entry name" value="Methyltransf_11"/>
    <property type="match status" value="1"/>
</dbReference>
<dbReference type="PANTHER" id="PTHR44068">
    <property type="entry name" value="ZGC:194242"/>
    <property type="match status" value="1"/>
</dbReference>
<dbReference type="AlphaFoldDB" id="A0A382CTP1"/>
<dbReference type="PANTHER" id="PTHR44068:SF11">
    <property type="entry name" value="GERANYL DIPHOSPHATE 2-C-METHYLTRANSFERASE"/>
    <property type="match status" value="1"/>
</dbReference>
<feature type="domain" description="Methyltransferase type 11" evidence="2">
    <location>
        <begin position="76"/>
        <end position="173"/>
    </location>
</feature>
<dbReference type="EMBL" id="UINC01036063">
    <property type="protein sequence ID" value="SVB29455.1"/>
    <property type="molecule type" value="Genomic_DNA"/>
</dbReference>
<dbReference type="Gene3D" id="3.40.50.150">
    <property type="entry name" value="Vaccinia Virus protein VP39"/>
    <property type="match status" value="1"/>
</dbReference>
<evidence type="ECO:0000313" key="3">
    <source>
        <dbReference type="EMBL" id="SVB29455.1"/>
    </source>
</evidence>
<keyword evidence="1" id="KW-0808">Transferase</keyword>
<name>A0A382CTP1_9ZZZZ</name>
<dbReference type="InterPro" id="IPR013216">
    <property type="entry name" value="Methyltransf_11"/>
</dbReference>
<dbReference type="CDD" id="cd02440">
    <property type="entry name" value="AdoMet_MTases"/>
    <property type="match status" value="1"/>
</dbReference>
<evidence type="ECO:0000259" key="2">
    <source>
        <dbReference type="Pfam" id="PF08241"/>
    </source>
</evidence>
<accession>A0A382CTP1</accession>